<proteinExistence type="predicted"/>
<keyword evidence="7" id="KW-1185">Reference proteome</keyword>
<dbReference type="PANTHER" id="PTHR11228">
    <property type="entry name" value="RADICAL SAM DOMAIN PROTEIN"/>
    <property type="match status" value="1"/>
</dbReference>
<dbReference type="SFLD" id="SFLDS00029">
    <property type="entry name" value="Radical_SAM"/>
    <property type="match status" value="1"/>
</dbReference>
<accession>A5FTP4</accession>
<dbReference type="HOGENOM" id="CLU_055629_1_0_5"/>
<evidence type="ECO:0000256" key="3">
    <source>
        <dbReference type="ARBA" id="ARBA00022723"/>
    </source>
</evidence>
<evidence type="ECO:0000313" key="6">
    <source>
        <dbReference type="EMBL" id="ABQ28976.1"/>
    </source>
</evidence>
<evidence type="ECO:0000313" key="7">
    <source>
        <dbReference type="Proteomes" id="UP000000245"/>
    </source>
</evidence>
<dbReference type="GO" id="GO:0046872">
    <property type="term" value="F:metal ion binding"/>
    <property type="evidence" value="ECO:0007669"/>
    <property type="project" value="UniProtKB-KW"/>
</dbReference>
<dbReference type="InterPro" id="IPR050377">
    <property type="entry name" value="Radical_SAM_PqqE_MftC-like"/>
</dbReference>
<dbReference type="NCBIfam" id="TIGR03977">
    <property type="entry name" value="rSAM_pair_HxsC"/>
    <property type="match status" value="1"/>
</dbReference>
<geneLocation type="plasmid" evidence="6 7">
    <name>pACRY02</name>
</geneLocation>
<keyword evidence="4" id="KW-0408">Iron</keyword>
<gene>
    <name evidence="6" type="ordered locus">Acry_3365</name>
</gene>
<reference evidence="6 7" key="1">
    <citation type="submission" date="2007-05" db="EMBL/GenBank/DDBJ databases">
        <title>Complete sequence of plasmid2 pACRY02 of Acidiphilium cryptum JF-5.</title>
        <authorList>
            <consortium name="US DOE Joint Genome Institute"/>
            <person name="Copeland A."/>
            <person name="Lucas S."/>
            <person name="Lapidus A."/>
            <person name="Barry K."/>
            <person name="Detter J.C."/>
            <person name="Glavina del Rio T."/>
            <person name="Hammon N."/>
            <person name="Israni S."/>
            <person name="Dalin E."/>
            <person name="Tice H."/>
            <person name="Pitluck S."/>
            <person name="Sims D."/>
            <person name="Brettin T."/>
            <person name="Bruce D."/>
            <person name="Han C."/>
            <person name="Schmutz J."/>
            <person name="Larimer F."/>
            <person name="Land M."/>
            <person name="Hauser L."/>
            <person name="Kyrpides N."/>
            <person name="Kim E."/>
            <person name="Magnuson T."/>
            <person name="Richardson P."/>
        </authorList>
    </citation>
    <scope>NUCLEOTIDE SEQUENCE [LARGE SCALE GENOMIC DNA]</scope>
    <source>
        <strain evidence="7">JF-5</strain>
        <plasmid evidence="7">Plasmid pACRY02</plasmid>
    </source>
</reference>
<dbReference type="Gene3D" id="3.20.20.70">
    <property type="entry name" value="Aldolase class I"/>
    <property type="match status" value="1"/>
</dbReference>
<evidence type="ECO:0000256" key="4">
    <source>
        <dbReference type="ARBA" id="ARBA00023004"/>
    </source>
</evidence>
<dbReference type="CDD" id="cd01335">
    <property type="entry name" value="Radical_SAM"/>
    <property type="match status" value="1"/>
</dbReference>
<dbReference type="InterPro" id="IPR013785">
    <property type="entry name" value="Aldolase_TIM"/>
</dbReference>
<dbReference type="GO" id="GO:0051536">
    <property type="term" value="F:iron-sulfur cluster binding"/>
    <property type="evidence" value="ECO:0007669"/>
    <property type="project" value="UniProtKB-KW"/>
</dbReference>
<dbReference type="Proteomes" id="UP000000245">
    <property type="component" value="Plasmid pACRY02"/>
</dbReference>
<evidence type="ECO:0000256" key="2">
    <source>
        <dbReference type="ARBA" id="ARBA00022691"/>
    </source>
</evidence>
<protein>
    <submittedName>
        <fullName evidence="6">Radical SAM domain protein</fullName>
    </submittedName>
</protein>
<dbReference type="EMBL" id="CP000690">
    <property type="protein sequence ID" value="ABQ28976.1"/>
    <property type="molecule type" value="Genomic_DNA"/>
</dbReference>
<dbReference type="GO" id="GO:0006783">
    <property type="term" value="P:heme biosynthetic process"/>
    <property type="evidence" value="ECO:0007669"/>
    <property type="project" value="TreeGrafter"/>
</dbReference>
<keyword evidence="3" id="KW-0479">Metal-binding</keyword>
<evidence type="ECO:0000256" key="5">
    <source>
        <dbReference type="ARBA" id="ARBA00023014"/>
    </source>
</evidence>
<organism evidence="6 7">
    <name type="scientific">Acidiphilium cryptum (strain JF-5)</name>
    <dbReference type="NCBI Taxonomy" id="349163"/>
    <lineage>
        <taxon>Bacteria</taxon>
        <taxon>Pseudomonadati</taxon>
        <taxon>Pseudomonadota</taxon>
        <taxon>Alphaproteobacteria</taxon>
        <taxon>Acetobacterales</taxon>
        <taxon>Acidocellaceae</taxon>
        <taxon>Acidiphilium</taxon>
    </lineage>
</organism>
<dbReference type="InterPro" id="IPR058240">
    <property type="entry name" value="rSAM_sf"/>
</dbReference>
<dbReference type="SFLD" id="SFLDG01103">
    <property type="entry name" value="Uncharacterised_Radical_SAM_Su"/>
    <property type="match status" value="1"/>
</dbReference>
<dbReference type="GO" id="GO:0003824">
    <property type="term" value="F:catalytic activity"/>
    <property type="evidence" value="ECO:0007669"/>
    <property type="project" value="InterPro"/>
</dbReference>
<dbReference type="PANTHER" id="PTHR11228:SF7">
    <property type="entry name" value="PQQA PEPTIDE CYCLASE"/>
    <property type="match status" value="1"/>
</dbReference>
<keyword evidence="6" id="KW-0614">Plasmid</keyword>
<evidence type="ECO:0000256" key="1">
    <source>
        <dbReference type="ARBA" id="ARBA00001966"/>
    </source>
</evidence>
<dbReference type="InterPro" id="IPR024032">
    <property type="entry name" value="rSAM_paired_HxsC"/>
</dbReference>
<dbReference type="SUPFAM" id="SSF102114">
    <property type="entry name" value="Radical SAM enzymes"/>
    <property type="match status" value="1"/>
</dbReference>
<dbReference type="AlphaFoldDB" id="A5FTP4"/>
<dbReference type="KEGG" id="acr:Acry_3365"/>
<sequence>MGVVTPLALAGRAITICWSNVSANRFIVRVQDPASCAQGPADAALIRSVDDAENAKRSGFKSAVGIGLSTDKATGFDQLILLDGRFDYLSDGDILRVHPNTNHIRTLYRRASQHNAFLVTERCNHWCLMCSQPPRNVSDGWIIDEIAECFPLLNPQPRSLGFTGGEPMTDWERFINLLSLAKDQLPSVALHVLTNGRAFAKPPIAVAWAALRHPSLTAGIPIYAAAGHLHDYIVQSMGAFDETVMGILRLKDQGQRVEVRVVLHALSVPRLVETAIWLGRNLPFVDHVALMGLEQTGFAIANQDQLWIEPTEYAAQLAEAVLILQSAGIRVSVYNLPLCLLPRPVWPASVQSISDWKNGFLPECEECAKRGDCPGFFSSGRKAVGRKVRPIKL</sequence>
<comment type="cofactor">
    <cofactor evidence="1">
        <name>[4Fe-4S] cluster</name>
        <dbReference type="ChEBI" id="CHEBI:49883"/>
    </cofactor>
</comment>
<keyword evidence="5" id="KW-0411">Iron-sulfur</keyword>
<name>A5FTP4_ACICJ</name>
<dbReference type="InterPro" id="IPR007197">
    <property type="entry name" value="rSAM"/>
</dbReference>
<keyword evidence="2" id="KW-0949">S-adenosyl-L-methionine</keyword>